<organism evidence="10">
    <name type="scientific">Lotharella globosa</name>
    <dbReference type="NCBI Taxonomy" id="91324"/>
    <lineage>
        <taxon>Eukaryota</taxon>
        <taxon>Sar</taxon>
        <taxon>Rhizaria</taxon>
        <taxon>Cercozoa</taxon>
        <taxon>Chlorarachniophyceae</taxon>
        <taxon>Lotharella</taxon>
    </lineage>
</organism>
<evidence type="ECO:0000256" key="2">
    <source>
        <dbReference type="ARBA" id="ARBA00006375"/>
    </source>
</evidence>
<evidence type="ECO:0000256" key="5">
    <source>
        <dbReference type="ARBA" id="ARBA00022737"/>
    </source>
</evidence>
<accession>A0A7S4DM02</accession>
<keyword evidence="4 8" id="KW-0812">Transmembrane</keyword>
<dbReference type="InterPro" id="IPR023395">
    <property type="entry name" value="MCP_dom_sf"/>
</dbReference>
<protein>
    <recommendedName>
        <fullName evidence="11">Mitochondrial carrier protein</fullName>
    </recommendedName>
</protein>
<dbReference type="Pfam" id="PF00153">
    <property type="entry name" value="Mito_carr"/>
    <property type="match status" value="2"/>
</dbReference>
<comment type="similarity">
    <text evidence="2 9">Belongs to the mitochondrial carrier (TC 2.A.29) family.</text>
</comment>
<keyword evidence="7 8" id="KW-0472">Membrane</keyword>
<sequence>MVVPTENVKQKVQAGLHPNAWTSLKSIITHDGPMGLYRGYLTTVMREVPFSVIQYPIWEALKHQLTLQREGCPPASWESGACGAVAGAVAATLTTPLDVVKTRLMLKSRDRNGSPYKGTFSTMATIIRQDGALALFSGLAPRVQFNVLGGLVFFSAYERALMMLREYQGSLNTQSEK</sequence>
<evidence type="ECO:0000256" key="6">
    <source>
        <dbReference type="ARBA" id="ARBA00022989"/>
    </source>
</evidence>
<evidence type="ECO:0008006" key="11">
    <source>
        <dbReference type="Google" id="ProtNLM"/>
    </source>
</evidence>
<dbReference type="PROSITE" id="PS50920">
    <property type="entry name" value="SOLCAR"/>
    <property type="match status" value="2"/>
</dbReference>
<dbReference type="PANTHER" id="PTHR45667">
    <property type="entry name" value="S-ADENOSYLMETHIONINE MITOCHONDRIAL CARRIER PROTEIN"/>
    <property type="match status" value="1"/>
</dbReference>
<dbReference type="AlphaFoldDB" id="A0A7S4DM02"/>
<evidence type="ECO:0000313" key="10">
    <source>
        <dbReference type="EMBL" id="CAE0658180.1"/>
    </source>
</evidence>
<feature type="repeat" description="Solcar" evidence="8">
    <location>
        <begin position="1"/>
        <end position="64"/>
    </location>
</feature>
<dbReference type="InterPro" id="IPR018108">
    <property type="entry name" value="MCP_transmembrane"/>
</dbReference>
<evidence type="ECO:0000256" key="9">
    <source>
        <dbReference type="RuleBase" id="RU000488"/>
    </source>
</evidence>
<dbReference type="GO" id="GO:0016020">
    <property type="term" value="C:membrane"/>
    <property type="evidence" value="ECO:0007669"/>
    <property type="project" value="UniProtKB-SubCell"/>
</dbReference>
<evidence type="ECO:0000256" key="4">
    <source>
        <dbReference type="ARBA" id="ARBA00022692"/>
    </source>
</evidence>
<keyword evidence="3 9" id="KW-0813">Transport</keyword>
<comment type="subcellular location">
    <subcellularLocation>
        <location evidence="1">Membrane</location>
        <topology evidence="1">Multi-pass membrane protein</topology>
    </subcellularLocation>
</comment>
<reference evidence="10" key="1">
    <citation type="submission" date="2021-01" db="EMBL/GenBank/DDBJ databases">
        <authorList>
            <person name="Corre E."/>
            <person name="Pelletier E."/>
            <person name="Niang G."/>
            <person name="Scheremetjew M."/>
            <person name="Finn R."/>
            <person name="Kale V."/>
            <person name="Holt S."/>
            <person name="Cochrane G."/>
            <person name="Meng A."/>
            <person name="Brown T."/>
            <person name="Cohen L."/>
        </authorList>
    </citation>
    <scope>NUCLEOTIDE SEQUENCE</scope>
    <source>
        <strain evidence="10">CCCM811</strain>
    </source>
</reference>
<keyword evidence="6" id="KW-1133">Transmembrane helix</keyword>
<name>A0A7S4DM02_9EUKA</name>
<dbReference type="EMBL" id="HBIV01013236">
    <property type="protein sequence ID" value="CAE0658180.1"/>
    <property type="molecule type" value="Transcribed_RNA"/>
</dbReference>
<gene>
    <name evidence="10" type="ORF">LGLO00237_LOCUS9750</name>
</gene>
<dbReference type="Gene3D" id="1.50.40.10">
    <property type="entry name" value="Mitochondrial carrier domain"/>
    <property type="match status" value="1"/>
</dbReference>
<evidence type="ECO:0000256" key="1">
    <source>
        <dbReference type="ARBA" id="ARBA00004141"/>
    </source>
</evidence>
<dbReference type="SUPFAM" id="SSF103506">
    <property type="entry name" value="Mitochondrial carrier"/>
    <property type="match status" value="1"/>
</dbReference>
<feature type="repeat" description="Solcar" evidence="8">
    <location>
        <begin position="74"/>
        <end position="163"/>
    </location>
</feature>
<evidence type="ECO:0000256" key="7">
    <source>
        <dbReference type="ARBA" id="ARBA00023136"/>
    </source>
</evidence>
<evidence type="ECO:0000256" key="3">
    <source>
        <dbReference type="ARBA" id="ARBA00022448"/>
    </source>
</evidence>
<evidence type="ECO:0000256" key="8">
    <source>
        <dbReference type="PROSITE-ProRule" id="PRU00282"/>
    </source>
</evidence>
<keyword evidence="5" id="KW-0677">Repeat</keyword>
<proteinExistence type="inferred from homology"/>